<organism evidence="2">
    <name type="scientific">candidate division WOR-3 bacterium</name>
    <dbReference type="NCBI Taxonomy" id="2052148"/>
    <lineage>
        <taxon>Bacteria</taxon>
        <taxon>Bacteria division WOR-3</taxon>
    </lineage>
</organism>
<dbReference type="Pfam" id="PF13860">
    <property type="entry name" value="FlgD_ig"/>
    <property type="match status" value="1"/>
</dbReference>
<accession>A0A7V6CN03</accession>
<name>A0A7V6CN03_UNCW3</name>
<comment type="caution">
    <text evidence="2">The sequence shown here is derived from an EMBL/GenBank/DDBJ whole genome shotgun (WGS) entry which is preliminary data.</text>
</comment>
<gene>
    <name evidence="2" type="ORF">ENV79_03535</name>
</gene>
<feature type="domain" description="FlgD/Vpr Ig-like" evidence="1">
    <location>
        <begin position="108"/>
        <end position="157"/>
    </location>
</feature>
<dbReference type="EMBL" id="DTHS01000024">
    <property type="protein sequence ID" value="HHR48698.1"/>
    <property type="molecule type" value="Genomic_DNA"/>
</dbReference>
<evidence type="ECO:0000259" key="1">
    <source>
        <dbReference type="Pfam" id="PF13860"/>
    </source>
</evidence>
<dbReference type="InterPro" id="IPR026444">
    <property type="entry name" value="Secre_tail"/>
</dbReference>
<proteinExistence type="predicted"/>
<dbReference type="Gene3D" id="2.60.40.4070">
    <property type="match status" value="1"/>
</dbReference>
<dbReference type="AlphaFoldDB" id="A0A7V6CN03"/>
<dbReference type="InterPro" id="IPR025965">
    <property type="entry name" value="FlgD/Vpr_Ig-like"/>
</dbReference>
<dbReference type="NCBIfam" id="TIGR04183">
    <property type="entry name" value="Por_Secre_tail"/>
    <property type="match status" value="1"/>
</dbReference>
<protein>
    <submittedName>
        <fullName evidence="2">T9SS type A sorting domain-containing protein</fullName>
    </submittedName>
</protein>
<reference evidence="2" key="1">
    <citation type="journal article" date="2020" name="mSystems">
        <title>Genome- and Community-Level Interaction Insights into Carbon Utilization and Element Cycling Functions of Hydrothermarchaeota in Hydrothermal Sediment.</title>
        <authorList>
            <person name="Zhou Z."/>
            <person name="Liu Y."/>
            <person name="Xu W."/>
            <person name="Pan J."/>
            <person name="Luo Z.H."/>
            <person name="Li M."/>
        </authorList>
    </citation>
    <scope>NUCLEOTIDE SEQUENCE [LARGE SCALE GENOMIC DNA]</scope>
    <source>
        <strain evidence="2">SpSt-791</strain>
    </source>
</reference>
<evidence type="ECO:0000313" key="2">
    <source>
        <dbReference type="EMBL" id="HHR48698.1"/>
    </source>
</evidence>
<sequence length="176" mass="20357">MRYPFILLIFIVTLFAQQHRCDWQVWAMGGGDVSGVYQVGITVGQTAIGWMMGNFLAHIGFWQTLGGIPAIKEKEEFRWQDLEIKETKLFPPFPNPFYRTTQIHYLLDKEKPVVIEIYDITGRIVKVLINETQKRGRYTANWDGSDNTGKLVANGVYICRFIAGDYQKTTKLIFQR</sequence>